<dbReference type="Proteomes" id="UP000018727">
    <property type="component" value="Unassembled WGS sequence"/>
</dbReference>
<dbReference type="SUPFAM" id="SSF88645">
    <property type="entry name" value="ssDNA viruses"/>
    <property type="match status" value="2"/>
</dbReference>
<dbReference type="GO" id="GO:0005198">
    <property type="term" value="F:structural molecule activity"/>
    <property type="evidence" value="ECO:0007669"/>
    <property type="project" value="InterPro"/>
</dbReference>
<dbReference type="EMBL" id="AZJH01000001">
    <property type="protein sequence ID" value="ETD29851.1"/>
    <property type="molecule type" value="Genomic_DNA"/>
</dbReference>
<dbReference type="InterPro" id="IPR003514">
    <property type="entry name" value="Microviridae_protein_F"/>
</dbReference>
<dbReference type="HOGENOM" id="CLU_471495_0_0_10"/>
<dbReference type="AlphaFoldDB" id="V8CSY4"/>
<evidence type="ECO:0000313" key="2">
    <source>
        <dbReference type="EMBL" id="ETD29851.1"/>
    </source>
</evidence>
<sequence>MSLFKLPAPHPNLNRNGYDLSSRRIFSAPAGALLPIATWEANPGEKFRISVQDLVRAQPLNTAAFARCKEYYHFFFVPYKSLWQHSDRFFTGVTEGDSAFSKPDGKTDFNFVPKTVPMFNLKDVVSLLHASTADLFNSENLGISKGKGIGVTRGSYQSSILDDIHSGTKTNPIDRKKLDELIEKMRLALPADLKPYYDRFVVSKLSSKDALGYLYKFGAFRLLHFLGYGVDNNGFIVDFNASYAAGTGEIVKNVLAKKTYKLPDIKANVFRLLAYQRIYNDFYRNDLWEAAQPDVFNVDWCCNNNSLDISDELVYKMCQLRYRHWSKDWVTSAYPTASYDKGIFELPDYINGNTGFATTEVKRDVVNNRGSQLEIKSMDAGSLGSNNISYISPNDIRAMFALEKMLERTRAANGLDYSNQIAAHFGFKVPESRKNCASFIGGFDNQISISEVVTTSNGSVDGTASTGSVVGQVFGKGIGAMNSGHISYDVKEHGLIMCIYSIAPQVDYDARELDPFNRKFSREDYFQPEFENLGMQPVIQSDLCLCINSAKSDSSDQHNNVLGYSARYLEYKTARDIIFGEFMSGGSLSAWATPKNNYTFEFGKLSLPDLLVDPKVLEPIFAVKYNGSMSTDQFLVNSYFDVKAIRPMQVNDMSLI</sequence>
<reference evidence="2 3" key="1">
    <citation type="submission" date="2013-10" db="EMBL/GenBank/DDBJ databases">
        <title>The Genome Sequence of Prevotella nigrescens CC14M.</title>
        <authorList>
            <consortium name="The Broad Institute Genomics Platform"/>
            <person name="Earl A."/>
            <person name="Allen-Vercoe E."/>
            <person name="Daigneault M."/>
            <person name="Young S.K."/>
            <person name="Zeng Q."/>
            <person name="Gargeya S."/>
            <person name="Fitzgerald M."/>
            <person name="Abouelleil A."/>
            <person name="Alvarado L."/>
            <person name="Chapman S.B."/>
            <person name="Gainer-Dewar J."/>
            <person name="Goldberg J."/>
            <person name="Griggs A."/>
            <person name="Gujja S."/>
            <person name="Hansen M."/>
            <person name="Howarth C."/>
            <person name="Imamovic A."/>
            <person name="Ireland A."/>
            <person name="Larimer J."/>
            <person name="McCowan C."/>
            <person name="Murphy C."/>
            <person name="Pearson M."/>
            <person name="Poon T.W."/>
            <person name="Priest M."/>
            <person name="Roberts A."/>
            <person name="Saif S."/>
            <person name="Shea T."/>
            <person name="Sykes S."/>
            <person name="Wortman J."/>
            <person name="Nusbaum C."/>
            <person name="Birren B."/>
        </authorList>
    </citation>
    <scope>NUCLEOTIDE SEQUENCE [LARGE SCALE GENOMIC DNA]</scope>
    <source>
        <strain evidence="2 3">CC14M</strain>
    </source>
</reference>
<dbReference type="InterPro" id="IPR016184">
    <property type="entry name" value="Capsid/spike_ssDNA_virus"/>
</dbReference>
<keyword evidence="3" id="KW-1185">Reference proteome</keyword>
<dbReference type="Gene3D" id="2.60.169.10">
    <property type="entry name" value="Microviridae F protein"/>
    <property type="match status" value="2"/>
</dbReference>
<name>V8CSY4_9BACT</name>
<accession>V8CSY4</accession>
<dbReference type="InterPro" id="IPR037002">
    <property type="entry name" value="Microviridae_protein_F_sf"/>
</dbReference>
<evidence type="ECO:0008006" key="4">
    <source>
        <dbReference type="Google" id="ProtNLM"/>
    </source>
</evidence>
<evidence type="ECO:0000313" key="3">
    <source>
        <dbReference type="Proteomes" id="UP000018727"/>
    </source>
</evidence>
<dbReference type="RefSeq" id="WP_023924568.1">
    <property type="nucleotide sequence ID" value="NZ_KI669419.1"/>
</dbReference>
<evidence type="ECO:0000256" key="1">
    <source>
        <dbReference type="ARBA" id="ARBA00009963"/>
    </source>
</evidence>
<protein>
    <recommendedName>
        <fullName evidence="4">Major capsid protein</fullName>
    </recommendedName>
</protein>
<dbReference type="OrthoDB" id="1068648at2"/>
<dbReference type="PATRIC" id="fig|1073366.3.peg.34"/>
<comment type="caution">
    <text evidence="2">The sequence shown here is derived from an EMBL/GenBank/DDBJ whole genome shotgun (WGS) entry which is preliminary data.</text>
</comment>
<proteinExistence type="inferred from homology"/>
<organism evidence="2 3">
    <name type="scientific">Prevotella nigrescens CC14M</name>
    <dbReference type="NCBI Taxonomy" id="1073366"/>
    <lineage>
        <taxon>Bacteria</taxon>
        <taxon>Pseudomonadati</taxon>
        <taxon>Bacteroidota</taxon>
        <taxon>Bacteroidia</taxon>
        <taxon>Bacteroidales</taxon>
        <taxon>Prevotellaceae</taxon>
        <taxon>Prevotella</taxon>
    </lineage>
</organism>
<gene>
    <name evidence="2" type="ORF">HMPREF1173_00033</name>
</gene>
<comment type="similarity">
    <text evidence="1">Belongs to the microviridae F protein family.</text>
</comment>
<dbReference type="Pfam" id="PF02305">
    <property type="entry name" value="Phage_F"/>
    <property type="match status" value="2"/>
</dbReference>